<organism evidence="3 5">
    <name type="scientific">Dracunculus medinensis</name>
    <name type="common">Guinea worm</name>
    <dbReference type="NCBI Taxonomy" id="318479"/>
    <lineage>
        <taxon>Eukaryota</taxon>
        <taxon>Metazoa</taxon>
        <taxon>Ecdysozoa</taxon>
        <taxon>Nematoda</taxon>
        <taxon>Chromadorea</taxon>
        <taxon>Rhabditida</taxon>
        <taxon>Spirurina</taxon>
        <taxon>Dracunculoidea</taxon>
        <taxon>Dracunculidae</taxon>
        <taxon>Dracunculus</taxon>
    </lineage>
</organism>
<proteinExistence type="predicted"/>
<keyword evidence="4" id="KW-1185">Reference proteome</keyword>
<evidence type="ECO:0000313" key="4">
    <source>
        <dbReference type="Proteomes" id="UP000274756"/>
    </source>
</evidence>
<protein>
    <submittedName>
        <fullName evidence="2 5">Uncharacterized protein</fullName>
    </submittedName>
</protein>
<dbReference type="EMBL" id="UYYG01000025">
    <property type="protein sequence ID" value="VDN51618.1"/>
    <property type="molecule type" value="Genomic_DNA"/>
</dbReference>
<sequence>MRTCNYYILRFISLTILGIVINDCLISASLNNRNDNKDTNELTTTQWADKIGIKAKQAVKKIGAVMKAEDSILECKGTK</sequence>
<name>A0A0N4UHK4_DRAME</name>
<reference evidence="2 4" key="2">
    <citation type="submission" date="2018-11" db="EMBL/GenBank/DDBJ databases">
        <authorList>
            <consortium name="Pathogen Informatics"/>
        </authorList>
    </citation>
    <scope>NUCLEOTIDE SEQUENCE [LARGE SCALE GENOMIC DNA]</scope>
</reference>
<reference evidence="5" key="1">
    <citation type="submission" date="2017-02" db="UniProtKB">
        <authorList>
            <consortium name="WormBaseParasite"/>
        </authorList>
    </citation>
    <scope>IDENTIFICATION</scope>
</reference>
<keyword evidence="1" id="KW-0472">Membrane</keyword>
<keyword evidence="1" id="KW-0812">Transmembrane</keyword>
<gene>
    <name evidence="2" type="ORF">DME_LOCUS1591</name>
</gene>
<dbReference type="AlphaFoldDB" id="A0A0N4UHK4"/>
<keyword evidence="1" id="KW-1133">Transmembrane helix</keyword>
<accession>A0A0N4UHK4</accession>
<evidence type="ECO:0000313" key="3">
    <source>
        <dbReference type="Proteomes" id="UP000038040"/>
    </source>
</evidence>
<dbReference type="WBParaSite" id="DME_0000703901-mRNA-1">
    <property type="protein sequence ID" value="DME_0000703901-mRNA-1"/>
    <property type="gene ID" value="DME_0000703901"/>
</dbReference>
<evidence type="ECO:0000313" key="2">
    <source>
        <dbReference type="EMBL" id="VDN51618.1"/>
    </source>
</evidence>
<evidence type="ECO:0000256" key="1">
    <source>
        <dbReference type="SAM" id="Phobius"/>
    </source>
</evidence>
<dbReference type="Proteomes" id="UP000038040">
    <property type="component" value="Unplaced"/>
</dbReference>
<feature type="transmembrane region" description="Helical" evidence="1">
    <location>
        <begin position="7"/>
        <end position="30"/>
    </location>
</feature>
<evidence type="ECO:0000313" key="5">
    <source>
        <dbReference type="WBParaSite" id="DME_0000703901-mRNA-1"/>
    </source>
</evidence>
<dbReference type="Proteomes" id="UP000274756">
    <property type="component" value="Unassembled WGS sequence"/>
</dbReference>